<keyword evidence="3" id="KW-1185">Reference proteome</keyword>
<protein>
    <recommendedName>
        <fullName evidence="4">Respiratory chain protein</fullName>
    </recommendedName>
</protein>
<reference evidence="2 3" key="1">
    <citation type="journal article" date="2020" name="Nat. Commun.">
        <title>The structures of two archaeal type IV pili illuminate evolutionary relationships.</title>
        <authorList>
            <person name="Wang F."/>
            <person name="Baquero D.P."/>
            <person name="Su Z."/>
            <person name="Beltran L.C."/>
            <person name="Prangishvili D."/>
            <person name="Krupovic M."/>
            <person name="Egelman E.H."/>
        </authorList>
    </citation>
    <scope>NUCLEOTIDE SEQUENCE [LARGE SCALE GENOMIC DNA]</scope>
    <source>
        <strain evidence="2 3">2GA</strain>
    </source>
</reference>
<dbReference type="AlphaFoldDB" id="A0A7L4PCJ9"/>
<comment type="caution">
    <text evidence="2">The sequence shown here is derived from an EMBL/GenBank/DDBJ whole genome shotgun (WGS) entry which is preliminary data.</text>
</comment>
<dbReference type="Proteomes" id="UP000554766">
    <property type="component" value="Unassembled WGS sequence"/>
</dbReference>
<evidence type="ECO:0000313" key="2">
    <source>
        <dbReference type="EMBL" id="NYR15586.1"/>
    </source>
</evidence>
<name>A0A7L4PCJ9_9CREN</name>
<evidence type="ECO:0000313" key="3">
    <source>
        <dbReference type="Proteomes" id="UP000554766"/>
    </source>
</evidence>
<keyword evidence="1" id="KW-0472">Membrane</keyword>
<feature type="transmembrane region" description="Helical" evidence="1">
    <location>
        <begin position="6"/>
        <end position="26"/>
    </location>
</feature>
<evidence type="ECO:0000256" key="1">
    <source>
        <dbReference type="SAM" id="Phobius"/>
    </source>
</evidence>
<keyword evidence="1" id="KW-1133">Transmembrane helix</keyword>
<dbReference type="GeneID" id="5055954"/>
<proteinExistence type="predicted"/>
<evidence type="ECO:0008006" key="4">
    <source>
        <dbReference type="Google" id="ProtNLM"/>
    </source>
</evidence>
<gene>
    <name evidence="2" type="ORF">HC235_06490</name>
</gene>
<keyword evidence="1" id="KW-0812">Transmembrane</keyword>
<feature type="transmembrane region" description="Helical" evidence="1">
    <location>
        <begin position="38"/>
        <end position="57"/>
    </location>
</feature>
<accession>A0A7L4PCJ9</accession>
<dbReference type="EMBL" id="JAAVJF010000003">
    <property type="protein sequence ID" value="NYR15586.1"/>
    <property type="molecule type" value="Genomic_DNA"/>
</dbReference>
<dbReference type="OMA" id="MKTIYAY"/>
<dbReference type="RefSeq" id="WP_011901799.1">
    <property type="nucleotide sequence ID" value="NZ_JAAVJF010000003.1"/>
</dbReference>
<sequence length="64" mass="7078">MRLIYAYAGFSLGIALYLIVLTVSGLKTPDIAIGQAKINLFLFIVSAFVIFTLYVIYKLRESGS</sequence>
<organism evidence="2 3">
    <name type="scientific">Pyrobaculum arsenaticum</name>
    <dbReference type="NCBI Taxonomy" id="121277"/>
    <lineage>
        <taxon>Archaea</taxon>
        <taxon>Thermoproteota</taxon>
        <taxon>Thermoprotei</taxon>
        <taxon>Thermoproteales</taxon>
        <taxon>Thermoproteaceae</taxon>
        <taxon>Pyrobaculum</taxon>
    </lineage>
</organism>